<keyword evidence="3" id="KW-0378">Hydrolase</keyword>
<organism evidence="3 4">
    <name type="scientific">Sphingomonas natans</name>
    <dbReference type="NCBI Taxonomy" id="3063330"/>
    <lineage>
        <taxon>Bacteria</taxon>
        <taxon>Pseudomonadati</taxon>
        <taxon>Pseudomonadota</taxon>
        <taxon>Alphaproteobacteria</taxon>
        <taxon>Sphingomonadales</taxon>
        <taxon>Sphingomonadaceae</taxon>
        <taxon>Sphingomonas</taxon>
    </lineage>
</organism>
<comment type="similarity">
    <text evidence="1">Belongs to the SMP-30/CGR1 family.</text>
</comment>
<comment type="caution">
    <text evidence="3">The sequence shown here is derived from an EMBL/GenBank/DDBJ whole genome shotgun (WGS) entry which is preliminary data.</text>
</comment>
<dbReference type="EMBL" id="JAUOTP010000003">
    <property type="protein sequence ID" value="MDO6414553.1"/>
    <property type="molecule type" value="Genomic_DNA"/>
</dbReference>
<dbReference type="InterPro" id="IPR013658">
    <property type="entry name" value="SGL"/>
</dbReference>
<dbReference type="PRINTS" id="PR01790">
    <property type="entry name" value="SMP30FAMILY"/>
</dbReference>
<evidence type="ECO:0000313" key="3">
    <source>
        <dbReference type="EMBL" id="MDO6414553.1"/>
    </source>
</evidence>
<accession>A0ABT8Y9P1</accession>
<dbReference type="GO" id="GO:0016787">
    <property type="term" value="F:hydrolase activity"/>
    <property type="evidence" value="ECO:0007669"/>
    <property type="project" value="UniProtKB-KW"/>
</dbReference>
<gene>
    <name evidence="3" type="ORF">Q4F19_09190</name>
</gene>
<evidence type="ECO:0000313" key="4">
    <source>
        <dbReference type="Proteomes" id="UP001169764"/>
    </source>
</evidence>
<dbReference type="Proteomes" id="UP001169764">
    <property type="component" value="Unassembled WGS sequence"/>
</dbReference>
<name>A0ABT8Y9P1_9SPHN</name>
<dbReference type="PANTHER" id="PTHR10907">
    <property type="entry name" value="REGUCALCIN"/>
    <property type="match status" value="1"/>
</dbReference>
<proteinExistence type="inferred from homology"/>
<reference evidence="3" key="1">
    <citation type="submission" date="2023-07" db="EMBL/GenBank/DDBJ databases">
        <authorList>
            <person name="Kim M."/>
        </authorList>
    </citation>
    <scope>NUCLEOTIDE SEQUENCE</scope>
    <source>
        <strain evidence="3">BIUV-7</strain>
    </source>
</reference>
<evidence type="ECO:0000256" key="1">
    <source>
        <dbReference type="ARBA" id="ARBA00008853"/>
    </source>
</evidence>
<dbReference type="EC" id="3.1.1.99" evidence="3"/>
<feature type="domain" description="SMP-30/Gluconolactonase/LRE-like region" evidence="2">
    <location>
        <begin position="14"/>
        <end position="259"/>
    </location>
</feature>
<dbReference type="InterPro" id="IPR011042">
    <property type="entry name" value="6-blade_b-propeller_TolB-like"/>
</dbReference>
<dbReference type="Pfam" id="PF08450">
    <property type="entry name" value="SGL"/>
    <property type="match status" value="1"/>
</dbReference>
<evidence type="ECO:0000259" key="2">
    <source>
        <dbReference type="Pfam" id="PF08450"/>
    </source>
</evidence>
<protein>
    <submittedName>
        <fullName evidence="3">SMP-30/gluconolactonase/LRE family protein</fullName>
        <ecNumber evidence="3">3.1.1.99</ecNumber>
    </submittedName>
</protein>
<dbReference type="SUPFAM" id="SSF63829">
    <property type="entry name" value="Calcium-dependent phosphotriesterase"/>
    <property type="match status" value="1"/>
</dbReference>
<keyword evidence="4" id="KW-1185">Reference proteome</keyword>
<dbReference type="PANTHER" id="PTHR10907:SF47">
    <property type="entry name" value="REGUCALCIN"/>
    <property type="match status" value="1"/>
</dbReference>
<sequence>MSDVTLVLDVDQYLGETPIWSPAEQALWWVNCEQPPEIHRWTPATGAHDVWPMPNRVGGFVHKADGTLLVGLADGLYDFDPPTNALSLRVASPLPEHVKLHECHCDRQGRFWIGTLDHHFPADRSAAGGCYFRLDGDVLTRVIDNITVSNGLAFSPDGRTMYAANTPRRTVQAYDLDPETGELSGARTFISLAAEDRGHIDGATVDADGGYWLTLVGQAELRRYLPDGTLDRTITLPFSNPTKPAFGGPDLATLYVTSTKMKVNVDAPGFDRNGGVFALHPGERGVLETPFRGDLSAHAPV</sequence>
<dbReference type="Gene3D" id="2.120.10.30">
    <property type="entry name" value="TolB, C-terminal domain"/>
    <property type="match status" value="1"/>
</dbReference>
<dbReference type="InterPro" id="IPR005511">
    <property type="entry name" value="SMP-30"/>
</dbReference>